<comment type="caution">
    <text evidence="1">The sequence shown here is derived from an EMBL/GenBank/DDBJ whole genome shotgun (WGS) entry which is preliminary data.</text>
</comment>
<dbReference type="EMBL" id="JAGSMN010001092">
    <property type="protein sequence ID" value="MBR7677847.1"/>
    <property type="molecule type" value="Genomic_DNA"/>
</dbReference>
<sequence>MSRTGWQVHRVPNTAVSWDGEGRVTVPLWLLRDGEHHSDLPLTLSAAEAEFLHAQLCYVLDSAPAIPLPGRVPDCRKPVQGRSGSG</sequence>
<dbReference type="AlphaFoldDB" id="A0A8T4J6B3"/>
<name>A0A8T4J6B3_9ACTN</name>
<dbReference type="Proteomes" id="UP000675554">
    <property type="component" value="Unassembled WGS sequence"/>
</dbReference>
<accession>A0A8T4J6B3</accession>
<proteinExistence type="predicted"/>
<reference evidence="1" key="1">
    <citation type="submission" date="2021-04" db="EMBL/GenBank/DDBJ databases">
        <title>Sequencing of actinobacteria type strains.</title>
        <authorList>
            <person name="Nguyen G.-S."/>
            <person name="Wentzel A."/>
        </authorList>
    </citation>
    <scope>NUCLEOTIDE SEQUENCE</scope>
    <source>
        <strain evidence="1">DSM 42095</strain>
    </source>
</reference>
<organism evidence="1 2">
    <name type="scientific">Streptomyces daliensis</name>
    <dbReference type="NCBI Taxonomy" id="299421"/>
    <lineage>
        <taxon>Bacteria</taxon>
        <taxon>Bacillati</taxon>
        <taxon>Actinomycetota</taxon>
        <taxon>Actinomycetes</taxon>
        <taxon>Kitasatosporales</taxon>
        <taxon>Streptomycetaceae</taxon>
        <taxon>Streptomyces</taxon>
    </lineage>
</organism>
<gene>
    <name evidence="1" type="ORF">KDA82_33655</name>
</gene>
<keyword evidence="2" id="KW-1185">Reference proteome</keyword>
<evidence type="ECO:0000313" key="2">
    <source>
        <dbReference type="Proteomes" id="UP000675554"/>
    </source>
</evidence>
<evidence type="ECO:0000313" key="1">
    <source>
        <dbReference type="EMBL" id="MBR7677847.1"/>
    </source>
</evidence>
<protein>
    <submittedName>
        <fullName evidence="1">Uncharacterized protein</fullName>
    </submittedName>
</protein>